<dbReference type="Pfam" id="PF02678">
    <property type="entry name" value="Pirin"/>
    <property type="match status" value="1"/>
</dbReference>
<keyword evidence="7" id="KW-1185">Reference proteome</keyword>
<evidence type="ECO:0000259" key="5">
    <source>
        <dbReference type="Pfam" id="PF05726"/>
    </source>
</evidence>
<dbReference type="InterPro" id="IPR014710">
    <property type="entry name" value="RmlC-like_jellyroll"/>
</dbReference>
<dbReference type="PIRSF" id="PIRSF006232">
    <property type="entry name" value="Pirin"/>
    <property type="match status" value="1"/>
</dbReference>
<evidence type="ECO:0000256" key="3">
    <source>
        <dbReference type="SAM" id="MobiDB-lite"/>
    </source>
</evidence>
<dbReference type="Pfam" id="PF05726">
    <property type="entry name" value="Pirin_C"/>
    <property type="match status" value="1"/>
</dbReference>
<accession>A0ABV5JRR7</accession>
<organism evidence="6 7">
    <name type="scientific">Dietzia aerolata</name>
    <dbReference type="NCBI Taxonomy" id="595984"/>
    <lineage>
        <taxon>Bacteria</taxon>
        <taxon>Bacillati</taxon>
        <taxon>Actinomycetota</taxon>
        <taxon>Actinomycetes</taxon>
        <taxon>Mycobacteriales</taxon>
        <taxon>Dietziaceae</taxon>
        <taxon>Dietzia</taxon>
    </lineage>
</organism>
<dbReference type="InterPro" id="IPR011051">
    <property type="entry name" value="RmlC_Cupin_sf"/>
</dbReference>
<comment type="similarity">
    <text evidence="1 2">Belongs to the pirin family.</text>
</comment>
<reference evidence="6 7" key="1">
    <citation type="submission" date="2024-09" db="EMBL/GenBank/DDBJ databases">
        <authorList>
            <person name="Sun Q."/>
            <person name="Mori K."/>
        </authorList>
    </citation>
    <scope>NUCLEOTIDE SEQUENCE [LARGE SCALE GENOMIC DNA]</scope>
    <source>
        <strain evidence="6 7">CCM 7659</strain>
    </source>
</reference>
<feature type="domain" description="Pirin C-terminal" evidence="5">
    <location>
        <begin position="207"/>
        <end position="304"/>
    </location>
</feature>
<dbReference type="EMBL" id="JBHMDY010000006">
    <property type="protein sequence ID" value="MFB9260415.1"/>
    <property type="molecule type" value="Genomic_DNA"/>
</dbReference>
<protein>
    <submittedName>
        <fullName evidence="6">Pirin family protein</fullName>
    </submittedName>
</protein>
<proteinExistence type="inferred from homology"/>
<dbReference type="InterPro" id="IPR003829">
    <property type="entry name" value="Pirin_N_dom"/>
</dbReference>
<name>A0ABV5JRR7_9ACTN</name>
<dbReference type="RefSeq" id="WP_182633656.1">
    <property type="nucleotide sequence ID" value="NZ_JAALDM010000328.1"/>
</dbReference>
<dbReference type="InterPro" id="IPR008778">
    <property type="entry name" value="Pirin_C_dom"/>
</dbReference>
<sequence length="337" mass="36174">MSAVRQVVPLGAQWPGIDPFLFTAHHRDEFPAADGQTMRPAASLEGRSLGQDFSGKDGWSMYHGHSVPGFPQHPHRGFETVTVVLDGIVDHTDSLGAAARFGHGDTQWLTAGAGISHSEMMPLLKDDAPNPLELFQIWLNLAPEDKSAEPHFDMFWAEDTPIVVRGAEGSAARFRVIAGEIDGVRALDPPPNSWAARPENHLAIWIVSLDPGVSTELPAFDPAAGRVLYNYGGGVTVDGQELGYDAAVLAPKAVTVTAGAEGASFLILQARPIGAPVVQQGPFVGNTREDIVAAIEEYRAGKFGQWDLPNNGPVHEHGQTRFARYPDGTEKQPATVD</sequence>
<evidence type="ECO:0000256" key="1">
    <source>
        <dbReference type="ARBA" id="ARBA00008416"/>
    </source>
</evidence>
<feature type="region of interest" description="Disordered" evidence="3">
    <location>
        <begin position="306"/>
        <end position="337"/>
    </location>
</feature>
<evidence type="ECO:0000313" key="6">
    <source>
        <dbReference type="EMBL" id="MFB9260415.1"/>
    </source>
</evidence>
<evidence type="ECO:0000259" key="4">
    <source>
        <dbReference type="Pfam" id="PF02678"/>
    </source>
</evidence>
<gene>
    <name evidence="6" type="ORF">ACFFVD_11440</name>
</gene>
<dbReference type="PANTHER" id="PTHR13903">
    <property type="entry name" value="PIRIN-RELATED"/>
    <property type="match status" value="1"/>
</dbReference>
<dbReference type="SUPFAM" id="SSF51182">
    <property type="entry name" value="RmlC-like cupins"/>
    <property type="match status" value="1"/>
</dbReference>
<dbReference type="Proteomes" id="UP001589700">
    <property type="component" value="Unassembled WGS sequence"/>
</dbReference>
<dbReference type="InterPro" id="IPR012093">
    <property type="entry name" value="Pirin"/>
</dbReference>
<dbReference type="Gene3D" id="2.60.120.10">
    <property type="entry name" value="Jelly Rolls"/>
    <property type="match status" value="2"/>
</dbReference>
<comment type="caution">
    <text evidence="6">The sequence shown here is derived from an EMBL/GenBank/DDBJ whole genome shotgun (WGS) entry which is preliminary data.</text>
</comment>
<feature type="domain" description="Pirin N-terminal" evidence="4">
    <location>
        <begin position="61"/>
        <end position="139"/>
    </location>
</feature>
<dbReference type="PANTHER" id="PTHR13903:SF8">
    <property type="entry name" value="PIRIN"/>
    <property type="match status" value="1"/>
</dbReference>
<evidence type="ECO:0000313" key="7">
    <source>
        <dbReference type="Proteomes" id="UP001589700"/>
    </source>
</evidence>
<evidence type="ECO:0000256" key="2">
    <source>
        <dbReference type="RuleBase" id="RU003457"/>
    </source>
</evidence>